<dbReference type="PANTHER" id="PTHR42755">
    <property type="entry name" value="3-DEOXY-MANNO-OCTULOSONATE CYTIDYLYLTRANSFERASE"/>
    <property type="match status" value="1"/>
</dbReference>
<dbReference type="AlphaFoldDB" id="A0A1W7A001"/>
<name>A0A1W7A001_9HYPH</name>
<sequence length="428" mass="47519">MTLRAYRRAMSAASPLAGLWLKRRLRRGKEVEERLSERHGTPTLTRPDGPLVWLHGASVGELTAVFPLIQRLRERDVRVLVTSGTVTSAAVVKDRLPDDVLHQFIPLDAPRFVYRFLHHWRPDLGLFIESDLWPNLIVASAKGRIPLVLINGRMSEQSFKGWRSLRRTAKAILGKFDMCLAQSALDAERFSELGLPIVHVTGNLKLDVPAPPADEDKLAELQLAIADRQVFVAASTHPGEDEAIIEAHRRVRKTRPRLLTIIAPRHPHRGKDILSHAVAAGSRGMLRSYGVLPDDRTDIYVADTMGELGLLYRLAHIVFMGGSIVEHGGQNPIEAAKLGRPILHGPHIWNFADIYAALDAARGAEEIDNIGHMAMRISDLLKDAVTRKAVGDAGYRTVQRLGGALDRTVNELEPYLMQLRLSHQASNA</sequence>
<organism evidence="12 13">
    <name type="scientific">Pseudorhodoplanes sinuspersici</name>
    <dbReference type="NCBI Taxonomy" id="1235591"/>
    <lineage>
        <taxon>Bacteria</taxon>
        <taxon>Pseudomonadati</taxon>
        <taxon>Pseudomonadota</taxon>
        <taxon>Alphaproteobacteria</taxon>
        <taxon>Hyphomicrobiales</taxon>
        <taxon>Pseudorhodoplanes</taxon>
    </lineage>
</organism>
<gene>
    <name evidence="12" type="ORF">CAK95_13385</name>
</gene>
<dbReference type="GO" id="GO:0009244">
    <property type="term" value="P:lipopolysaccharide core region biosynthetic process"/>
    <property type="evidence" value="ECO:0007669"/>
    <property type="project" value="UniProtKB-UniRule"/>
</dbReference>
<reference evidence="12 13" key="1">
    <citation type="submission" date="2017-05" db="EMBL/GenBank/DDBJ databases">
        <title>Full genome sequence of Pseudorhodoplanes sinuspersici.</title>
        <authorList>
            <person name="Dastgheib S.M.M."/>
            <person name="Shavandi M."/>
            <person name="Tirandaz H."/>
        </authorList>
    </citation>
    <scope>NUCLEOTIDE SEQUENCE [LARGE SCALE GENOMIC DNA]</scope>
    <source>
        <strain evidence="12 13">RIPI110</strain>
    </source>
</reference>
<evidence type="ECO:0000256" key="1">
    <source>
        <dbReference type="ARBA" id="ARBA00003394"/>
    </source>
</evidence>
<evidence type="ECO:0000256" key="6">
    <source>
        <dbReference type="ARBA" id="ARBA00031445"/>
    </source>
</evidence>
<comment type="function">
    <text evidence="1 10">Involved in lipopolysaccharide (LPS) biosynthesis. Catalyzes the transfer of 3-deoxy-D-manno-octulosonate (Kdo) residue(s) from CMP-Kdo to lipid IV(A), the tetraacyldisaccharide-1,4'-bisphosphate precursor of lipid A.</text>
</comment>
<dbReference type="GO" id="GO:0043842">
    <property type="term" value="F:Kdo transferase activity"/>
    <property type="evidence" value="ECO:0007669"/>
    <property type="project" value="UniProtKB-EC"/>
</dbReference>
<dbReference type="Gene3D" id="3.40.50.2000">
    <property type="entry name" value="Glycogen Phosphorylase B"/>
    <property type="match status" value="1"/>
</dbReference>
<evidence type="ECO:0000313" key="13">
    <source>
        <dbReference type="Proteomes" id="UP000194137"/>
    </source>
</evidence>
<evidence type="ECO:0000256" key="10">
    <source>
        <dbReference type="RuleBase" id="RU365103"/>
    </source>
</evidence>
<dbReference type="Gene3D" id="3.40.50.11720">
    <property type="entry name" value="3-Deoxy-D-manno-octulosonic-acid transferase, N-terminal domain"/>
    <property type="match status" value="1"/>
</dbReference>
<comment type="subcellular location">
    <subcellularLocation>
        <location evidence="10">Cell membrane</location>
    </subcellularLocation>
</comment>
<evidence type="ECO:0000256" key="4">
    <source>
        <dbReference type="ARBA" id="ARBA00019077"/>
    </source>
</evidence>
<keyword evidence="5 10" id="KW-0808">Transferase</keyword>
<feature type="active site" description="Proton acceptor" evidence="8">
    <location>
        <position position="61"/>
    </location>
</feature>
<feature type="domain" description="3-deoxy-D-manno-octulosonic-acid transferase N-terminal" evidence="11">
    <location>
        <begin position="34"/>
        <end position="207"/>
    </location>
</feature>
<dbReference type="FunFam" id="3.40.50.11720:FF:000001">
    <property type="entry name" value="3-deoxy-D-manno-octulosonic acid transferase"/>
    <property type="match status" value="1"/>
</dbReference>
<proteinExistence type="inferred from homology"/>
<comment type="pathway">
    <text evidence="2 10">Bacterial outer membrane biogenesis; LPS core biosynthesis.</text>
</comment>
<evidence type="ECO:0000256" key="5">
    <source>
        <dbReference type="ARBA" id="ARBA00022679"/>
    </source>
</evidence>
<evidence type="ECO:0000256" key="9">
    <source>
        <dbReference type="PIRSR" id="PIRSR639901-2"/>
    </source>
</evidence>
<keyword evidence="13" id="KW-1185">Reference proteome</keyword>
<dbReference type="OrthoDB" id="9789797at2"/>
<dbReference type="Pfam" id="PF04413">
    <property type="entry name" value="Glycos_transf_N"/>
    <property type="match status" value="1"/>
</dbReference>
<dbReference type="KEGG" id="psin:CAK95_13385"/>
<feature type="site" description="Transition state stabilizer" evidence="9">
    <location>
        <position position="205"/>
    </location>
</feature>
<keyword evidence="10" id="KW-0448">Lipopolysaccharide biosynthesis</keyword>
<evidence type="ECO:0000256" key="3">
    <source>
        <dbReference type="ARBA" id="ARBA00012621"/>
    </source>
</evidence>
<dbReference type="Proteomes" id="UP000194137">
    <property type="component" value="Chromosome"/>
</dbReference>
<keyword evidence="10" id="KW-1003">Cell membrane</keyword>
<dbReference type="InterPro" id="IPR038107">
    <property type="entry name" value="Glycos_transf_N_sf"/>
</dbReference>
<evidence type="ECO:0000313" key="12">
    <source>
        <dbReference type="EMBL" id="ARQ02944.1"/>
    </source>
</evidence>
<accession>A0A1W7A001</accession>
<dbReference type="UniPathway" id="UPA00958"/>
<keyword evidence="10" id="KW-0472">Membrane</keyword>
<dbReference type="PANTHER" id="PTHR42755:SF1">
    <property type="entry name" value="3-DEOXY-D-MANNO-OCTULOSONIC ACID TRANSFERASE, MITOCHONDRIAL-RELATED"/>
    <property type="match status" value="1"/>
</dbReference>
<dbReference type="EC" id="2.4.99.12" evidence="3 10"/>
<dbReference type="GO" id="GO:0009245">
    <property type="term" value="P:lipid A biosynthetic process"/>
    <property type="evidence" value="ECO:0007669"/>
    <property type="project" value="TreeGrafter"/>
</dbReference>
<feature type="site" description="Transition state stabilizer" evidence="9">
    <location>
        <position position="129"/>
    </location>
</feature>
<dbReference type="SUPFAM" id="SSF53756">
    <property type="entry name" value="UDP-Glycosyltransferase/glycogen phosphorylase"/>
    <property type="match status" value="1"/>
</dbReference>
<dbReference type="GO" id="GO:0005886">
    <property type="term" value="C:plasma membrane"/>
    <property type="evidence" value="ECO:0007669"/>
    <property type="project" value="UniProtKB-SubCell"/>
</dbReference>
<dbReference type="STRING" id="1235591.CAK95_13385"/>
<dbReference type="EMBL" id="CP021112">
    <property type="protein sequence ID" value="ARQ02944.1"/>
    <property type="molecule type" value="Genomic_DNA"/>
</dbReference>
<comment type="catalytic activity">
    <reaction evidence="7 10">
        <text>lipid IVA (E. coli) + CMP-3-deoxy-beta-D-manno-octulosonate = alpha-Kdo-(2-&gt;6)-lipid IVA (E. coli) + CMP + H(+)</text>
        <dbReference type="Rhea" id="RHEA:28066"/>
        <dbReference type="ChEBI" id="CHEBI:15378"/>
        <dbReference type="ChEBI" id="CHEBI:58603"/>
        <dbReference type="ChEBI" id="CHEBI:60364"/>
        <dbReference type="ChEBI" id="CHEBI:60377"/>
        <dbReference type="ChEBI" id="CHEBI:85987"/>
        <dbReference type="EC" id="2.4.99.12"/>
    </reaction>
</comment>
<evidence type="ECO:0000259" key="11">
    <source>
        <dbReference type="Pfam" id="PF04413"/>
    </source>
</evidence>
<dbReference type="InterPro" id="IPR039901">
    <property type="entry name" value="Kdotransferase"/>
</dbReference>
<evidence type="ECO:0000256" key="2">
    <source>
        <dbReference type="ARBA" id="ARBA00004713"/>
    </source>
</evidence>
<evidence type="ECO:0000256" key="8">
    <source>
        <dbReference type="PIRSR" id="PIRSR639901-1"/>
    </source>
</evidence>
<comment type="similarity">
    <text evidence="10">Belongs to the glycosyltransferase group 1 family.</text>
</comment>
<protein>
    <recommendedName>
        <fullName evidence="4 10">3-deoxy-D-manno-octulosonic acid transferase</fullName>
        <shortName evidence="10">Kdo transferase</shortName>
        <ecNumber evidence="3 10">2.4.99.12</ecNumber>
    </recommendedName>
    <alternativeName>
        <fullName evidence="6 10">Lipid IV(A) 3-deoxy-D-manno-octulosonic acid transferase</fullName>
    </alternativeName>
</protein>
<dbReference type="InterPro" id="IPR007507">
    <property type="entry name" value="Glycos_transf_N"/>
</dbReference>
<evidence type="ECO:0000256" key="7">
    <source>
        <dbReference type="ARBA" id="ARBA00049183"/>
    </source>
</evidence>